<accession>A0A1E7LGQ0</accession>
<evidence type="ECO:0000313" key="2">
    <source>
        <dbReference type="Proteomes" id="UP000175971"/>
    </source>
</evidence>
<gene>
    <name evidence="1" type="ORF">AN221_39805</name>
</gene>
<comment type="caution">
    <text evidence="1">The sequence shown here is derived from an EMBL/GenBank/DDBJ whole genome shotgun (WGS) entry which is preliminary data.</text>
</comment>
<protein>
    <submittedName>
        <fullName evidence="1">Uncharacterized protein</fullName>
    </submittedName>
</protein>
<dbReference type="EMBL" id="LJGZ01000110">
    <property type="protein sequence ID" value="OEV15358.1"/>
    <property type="molecule type" value="Genomic_DNA"/>
</dbReference>
<organism evidence="1 2">
    <name type="scientific">Streptomyces nanshensis</name>
    <dbReference type="NCBI Taxonomy" id="518642"/>
    <lineage>
        <taxon>Bacteria</taxon>
        <taxon>Bacillati</taxon>
        <taxon>Actinomycetota</taxon>
        <taxon>Actinomycetes</taxon>
        <taxon>Kitasatosporales</taxon>
        <taxon>Streptomycetaceae</taxon>
        <taxon>Streptomyces</taxon>
    </lineage>
</organism>
<reference evidence="1 2" key="1">
    <citation type="journal article" date="2016" name="Front. Microbiol.">
        <title>Comparative Genomics Analysis of Streptomyces Species Reveals Their Adaptation to the Marine Environment and Their Diversity at the Genomic Level.</title>
        <authorList>
            <person name="Tian X."/>
            <person name="Zhang Z."/>
            <person name="Yang T."/>
            <person name="Chen M."/>
            <person name="Li J."/>
            <person name="Chen F."/>
            <person name="Yang J."/>
            <person name="Li W."/>
            <person name="Zhang B."/>
            <person name="Zhang Z."/>
            <person name="Wu J."/>
            <person name="Zhang C."/>
            <person name="Long L."/>
            <person name="Xiao J."/>
        </authorList>
    </citation>
    <scope>NUCLEOTIDE SEQUENCE [LARGE SCALE GENOMIC DNA]</scope>
    <source>
        <strain evidence="1 2">SCSIO M10372</strain>
    </source>
</reference>
<dbReference type="Proteomes" id="UP000175971">
    <property type="component" value="Unassembled WGS sequence"/>
</dbReference>
<sequence>MTVIGFTPTGDVIANDPASPDNPAVRRVYRRREFENIWLRTKRYDATGRVRSGSGGVCYVFWPQDPTPAQRLVLRSLGLL</sequence>
<dbReference type="AlphaFoldDB" id="A0A1E7LGQ0"/>
<dbReference type="PATRIC" id="fig|518642.7.peg.7956"/>
<proteinExistence type="predicted"/>
<keyword evidence="2" id="KW-1185">Reference proteome</keyword>
<name>A0A1E7LGQ0_9ACTN</name>
<evidence type="ECO:0000313" key="1">
    <source>
        <dbReference type="EMBL" id="OEV15358.1"/>
    </source>
</evidence>